<sequence length="176" mass="18704">MTSKFARACAGIALASVASTAWAQEESTNRVAVETAWSVFVEDNPTECWSVSSPKQTVNTRDGQVVSVRRGDILLFVSFRPGSNVQGEVSFTGGYPFASDSTVTLDVGGTKFELFVDGEWAWPASDADDARIVAALKGGADATLSARSSRGTRTVDTFSLFGFTAALDEARKRCNG</sequence>
<dbReference type="EMBL" id="APKE01000014">
    <property type="protein sequence ID" value="KAF0676496.1"/>
    <property type="molecule type" value="Genomic_DNA"/>
</dbReference>
<comment type="caution">
    <text evidence="2">The sequence shown here is derived from an EMBL/GenBank/DDBJ whole genome shotgun (WGS) entry which is preliminary data.</text>
</comment>
<feature type="chain" id="PRO_5037344842" description="Invasion protein IalB, involved in pathogenesis" evidence="1">
    <location>
        <begin position="24"/>
        <end position="176"/>
    </location>
</feature>
<reference evidence="2" key="1">
    <citation type="submission" date="2013-03" db="EMBL/GenBank/DDBJ databases">
        <title>Genome Sequence of the Profundibacterium mesophilum strain KAUST100406-0324T from Red Sea, a novel genus in the family Rhodobacteraceae.</title>
        <authorList>
            <person name="Essack M."/>
            <person name="Alam I."/>
            <person name="Lafi F."/>
            <person name="Alawi W."/>
            <person name="Kamanu F."/>
            <person name="Al-Suwailem A."/>
            <person name="Lee O.O."/>
            <person name="Xu Y."/>
            <person name="Bajic V."/>
            <person name="Qian P.-Y."/>
            <person name="Archer J."/>
        </authorList>
    </citation>
    <scope>NUCLEOTIDE SEQUENCE</scope>
    <source>
        <strain evidence="2">KAUST100406-0324</strain>
    </source>
</reference>
<dbReference type="InterPro" id="IPR010642">
    <property type="entry name" value="Invasion_prot_B"/>
</dbReference>
<accession>A0A921NW92</accession>
<evidence type="ECO:0000256" key="1">
    <source>
        <dbReference type="SAM" id="SignalP"/>
    </source>
</evidence>
<proteinExistence type="predicted"/>
<gene>
    <name evidence="2" type="ORF">PMES_01228</name>
</gene>
<protein>
    <recommendedName>
        <fullName evidence="4">Invasion protein IalB, involved in pathogenesis</fullName>
    </recommendedName>
</protein>
<evidence type="ECO:0000313" key="2">
    <source>
        <dbReference type="EMBL" id="KAF0676496.1"/>
    </source>
</evidence>
<evidence type="ECO:0008006" key="4">
    <source>
        <dbReference type="Google" id="ProtNLM"/>
    </source>
</evidence>
<evidence type="ECO:0000313" key="3">
    <source>
        <dbReference type="Proteomes" id="UP000698242"/>
    </source>
</evidence>
<dbReference type="RefSeq" id="WP_159964622.1">
    <property type="nucleotide sequence ID" value="NZ_APKE01000014.1"/>
</dbReference>
<dbReference type="OrthoDB" id="9806572at2"/>
<dbReference type="AlphaFoldDB" id="A0A921NW92"/>
<dbReference type="Proteomes" id="UP000698242">
    <property type="component" value="Unassembled WGS sequence"/>
</dbReference>
<feature type="signal peptide" evidence="1">
    <location>
        <begin position="1"/>
        <end position="23"/>
    </location>
</feature>
<keyword evidence="3" id="KW-1185">Reference proteome</keyword>
<dbReference type="Pfam" id="PF06776">
    <property type="entry name" value="IalB"/>
    <property type="match status" value="1"/>
</dbReference>
<organism evidence="2 3">
    <name type="scientific">Profundibacterium mesophilum KAUST100406-0324</name>
    <dbReference type="NCBI Taxonomy" id="1037889"/>
    <lineage>
        <taxon>Bacteria</taxon>
        <taxon>Pseudomonadati</taxon>
        <taxon>Pseudomonadota</taxon>
        <taxon>Alphaproteobacteria</taxon>
        <taxon>Rhodobacterales</taxon>
        <taxon>Roseobacteraceae</taxon>
        <taxon>Profundibacterium</taxon>
    </lineage>
</organism>
<name>A0A921NW92_9RHOB</name>
<keyword evidence="1" id="KW-0732">Signal</keyword>